<gene>
    <name evidence="2" type="ORF">PGLA1383_LOCUS57712</name>
</gene>
<feature type="region of interest" description="Disordered" evidence="1">
    <location>
        <begin position="132"/>
        <end position="161"/>
    </location>
</feature>
<feature type="compositionally biased region" description="Polar residues" evidence="1">
    <location>
        <begin position="132"/>
        <end position="160"/>
    </location>
</feature>
<dbReference type="AlphaFoldDB" id="A0A813I0S0"/>
<comment type="caution">
    <text evidence="2">The sequence shown here is derived from an EMBL/GenBank/DDBJ whole genome shotgun (WGS) entry which is preliminary data.</text>
</comment>
<feature type="region of interest" description="Disordered" evidence="1">
    <location>
        <begin position="381"/>
        <end position="405"/>
    </location>
</feature>
<feature type="region of interest" description="Disordered" evidence="1">
    <location>
        <begin position="453"/>
        <end position="511"/>
    </location>
</feature>
<feature type="compositionally biased region" description="Basic and acidic residues" evidence="1">
    <location>
        <begin position="494"/>
        <end position="503"/>
    </location>
</feature>
<reference evidence="2" key="1">
    <citation type="submission" date="2021-02" db="EMBL/GenBank/DDBJ databases">
        <authorList>
            <person name="Dougan E. K."/>
            <person name="Rhodes N."/>
            <person name="Thang M."/>
            <person name="Chan C."/>
        </authorList>
    </citation>
    <scope>NUCLEOTIDE SEQUENCE</scope>
</reference>
<dbReference type="Proteomes" id="UP000654075">
    <property type="component" value="Unassembled WGS sequence"/>
</dbReference>
<keyword evidence="3" id="KW-1185">Reference proteome</keyword>
<organism evidence="2 3">
    <name type="scientific">Polarella glacialis</name>
    <name type="common">Dinoflagellate</name>
    <dbReference type="NCBI Taxonomy" id="89957"/>
    <lineage>
        <taxon>Eukaryota</taxon>
        <taxon>Sar</taxon>
        <taxon>Alveolata</taxon>
        <taxon>Dinophyceae</taxon>
        <taxon>Suessiales</taxon>
        <taxon>Suessiaceae</taxon>
        <taxon>Polarella</taxon>
    </lineage>
</organism>
<feature type="region of interest" description="Disordered" evidence="1">
    <location>
        <begin position="1"/>
        <end position="60"/>
    </location>
</feature>
<feature type="region of interest" description="Disordered" evidence="1">
    <location>
        <begin position="326"/>
        <end position="363"/>
    </location>
</feature>
<feature type="region of interest" description="Disordered" evidence="1">
    <location>
        <begin position="84"/>
        <end position="113"/>
    </location>
</feature>
<evidence type="ECO:0000256" key="1">
    <source>
        <dbReference type="SAM" id="MobiDB-lite"/>
    </source>
</evidence>
<accession>A0A813I0S0</accession>
<sequence>MQMQMRPNAAPTVPRGVPRPTAAWDQGPASSGGAFFQAAPQGPAVQSGPATYQSSVPAGGWHQAASGWQQAQLQAGPAMAAAYRGAGPHTGLQRTKTSPAGCGTSSSRPVLEGLNSVPNVLSGMHAQPVVWQQQGHHPAQYQPQQQMRRPISQNAQSAASSPHAAFHRMIPLSPPVAHRAILPQQSSHPSVVPAVMPGQRPYRHTVAHPGGPVTQQFAPSNNGYPQHAIQHRPHGGTHMARSNKAPLDNIIRSFEQAMTRSSQSSLSSSLRELDEASAARLADLGEPSPISPQRSPGMISRSMCSLNTGMLSRSATALSIPLSVRSPRLAQSGPQRQASGPSLKALANLGGNSSSPRGSRSNLHGIMRSFSASVGLDMSWERRTSRSNSPPGTPREEASTYSIPEPSFTALGSPWEQYKQAARRAKLLQHQLTLATAEAAKAAAMVRHASVAESVPDSYRSAGASSSGGSVGSKRMLSARRLTPRTLGEEEPWLEQRDSELEGRGNGNSDEIKQYPERAIIAVSSELLPDRHAYREQNGDGFVSPSEVPSLNSHDACLGTRPATGIGSSQVPGAGRLGHQGSMRYLERIG</sequence>
<evidence type="ECO:0000313" key="2">
    <source>
        <dbReference type="EMBL" id="CAE8643366.1"/>
    </source>
</evidence>
<feature type="compositionally biased region" description="Low complexity" evidence="1">
    <location>
        <begin position="348"/>
        <end position="363"/>
    </location>
</feature>
<proteinExistence type="predicted"/>
<protein>
    <submittedName>
        <fullName evidence="2">Uncharacterized protein</fullName>
    </submittedName>
</protein>
<feature type="region of interest" description="Disordered" evidence="1">
    <location>
        <begin position="280"/>
        <end position="302"/>
    </location>
</feature>
<name>A0A813I0S0_POLGL</name>
<dbReference type="EMBL" id="CAJNNV010033344">
    <property type="protein sequence ID" value="CAE8643366.1"/>
    <property type="molecule type" value="Genomic_DNA"/>
</dbReference>
<feature type="compositionally biased region" description="Polar residues" evidence="1">
    <location>
        <begin position="92"/>
        <end position="108"/>
    </location>
</feature>
<evidence type="ECO:0000313" key="3">
    <source>
        <dbReference type="Proteomes" id="UP000654075"/>
    </source>
</evidence>